<proteinExistence type="predicted"/>
<feature type="region of interest" description="Disordered" evidence="1">
    <location>
        <begin position="21"/>
        <end position="44"/>
    </location>
</feature>
<accession>X1DBF5</accession>
<feature type="compositionally biased region" description="Acidic residues" evidence="1">
    <location>
        <begin position="25"/>
        <end position="35"/>
    </location>
</feature>
<sequence>MYDHSQWSSRAEYEKWEQKNRDFFDSDEEPFDDEIDPRGSSWGM</sequence>
<organism evidence="2">
    <name type="scientific">marine sediment metagenome</name>
    <dbReference type="NCBI Taxonomy" id="412755"/>
    <lineage>
        <taxon>unclassified sequences</taxon>
        <taxon>metagenomes</taxon>
        <taxon>ecological metagenomes</taxon>
    </lineage>
</organism>
<dbReference type="AlphaFoldDB" id="X1DBF5"/>
<evidence type="ECO:0000313" key="2">
    <source>
        <dbReference type="EMBL" id="GAH17537.1"/>
    </source>
</evidence>
<reference evidence="2" key="1">
    <citation type="journal article" date="2014" name="Front. Microbiol.">
        <title>High frequency of phylogenetically diverse reductive dehalogenase-homologous genes in deep subseafloor sedimentary metagenomes.</title>
        <authorList>
            <person name="Kawai M."/>
            <person name="Futagami T."/>
            <person name="Toyoda A."/>
            <person name="Takaki Y."/>
            <person name="Nishi S."/>
            <person name="Hori S."/>
            <person name="Arai W."/>
            <person name="Tsubouchi T."/>
            <person name="Morono Y."/>
            <person name="Uchiyama I."/>
            <person name="Ito T."/>
            <person name="Fujiyama A."/>
            <person name="Inagaki F."/>
            <person name="Takami H."/>
        </authorList>
    </citation>
    <scope>NUCLEOTIDE SEQUENCE</scope>
    <source>
        <strain evidence="2">Expedition CK06-06</strain>
    </source>
</reference>
<comment type="caution">
    <text evidence="2">The sequence shown here is derived from an EMBL/GenBank/DDBJ whole genome shotgun (WGS) entry which is preliminary data.</text>
</comment>
<protein>
    <submittedName>
        <fullName evidence="2">Uncharacterized protein</fullName>
    </submittedName>
</protein>
<dbReference type="EMBL" id="BART01034481">
    <property type="protein sequence ID" value="GAH17537.1"/>
    <property type="molecule type" value="Genomic_DNA"/>
</dbReference>
<name>X1DBF5_9ZZZZ</name>
<evidence type="ECO:0000256" key="1">
    <source>
        <dbReference type="SAM" id="MobiDB-lite"/>
    </source>
</evidence>
<gene>
    <name evidence="2" type="ORF">S01H4_58913</name>
</gene>